<dbReference type="STRING" id="1286106.MPL1_02833"/>
<gene>
    <name evidence="9" type="ORF">MPL1_02833</name>
</gene>
<keyword evidence="5 8" id="KW-0812">Transmembrane</keyword>
<proteinExistence type="inferred from homology"/>
<feature type="transmembrane region" description="Helical" evidence="8">
    <location>
        <begin position="59"/>
        <end position="78"/>
    </location>
</feature>
<evidence type="ECO:0000256" key="6">
    <source>
        <dbReference type="ARBA" id="ARBA00022989"/>
    </source>
</evidence>
<dbReference type="PATRIC" id="fig|1286106.3.peg.563"/>
<evidence type="ECO:0000256" key="8">
    <source>
        <dbReference type="SAM" id="Phobius"/>
    </source>
</evidence>
<comment type="subcellular location">
    <subcellularLocation>
        <location evidence="1">Cell membrane</location>
        <topology evidence="1">Multi-pass membrane protein</topology>
    </subcellularLocation>
</comment>
<evidence type="ECO:0000256" key="4">
    <source>
        <dbReference type="ARBA" id="ARBA00022475"/>
    </source>
</evidence>
<protein>
    <submittedName>
        <fullName evidence="9">Multiple resistance and pH regulation protein F</fullName>
    </submittedName>
</protein>
<keyword evidence="6 8" id="KW-1133">Transmembrane helix</keyword>
<comment type="similarity">
    <text evidence="2">Belongs to the CPA3 antiporters (TC 2.A.63) subunit F family.</text>
</comment>
<dbReference type="GO" id="GO:0005886">
    <property type="term" value="C:plasma membrane"/>
    <property type="evidence" value="ECO:0007669"/>
    <property type="project" value="UniProtKB-SubCell"/>
</dbReference>
<dbReference type="Pfam" id="PF04066">
    <property type="entry name" value="MrpF_PhaF"/>
    <property type="match status" value="1"/>
</dbReference>
<evidence type="ECO:0000256" key="5">
    <source>
        <dbReference type="ARBA" id="ARBA00022692"/>
    </source>
</evidence>
<sequence>MMMLLIGLLMASILIGLVRVVIGPSHVDRLLAIQLSGTTGTAILLILSQTQASPALMDAALILALLAALVSAALVQFLRKHDD</sequence>
<dbReference type="eggNOG" id="COG2212">
    <property type="taxonomic scope" value="Bacteria"/>
</dbReference>
<keyword evidence="7 8" id="KW-0472">Membrane</keyword>
<comment type="caution">
    <text evidence="9">The sequence shown here is derived from an EMBL/GenBank/DDBJ whole genome shotgun (WGS) entry which is preliminary data.</text>
</comment>
<organism evidence="9 10">
    <name type="scientific">Methylophaga lonarensis MPL</name>
    <dbReference type="NCBI Taxonomy" id="1286106"/>
    <lineage>
        <taxon>Bacteria</taxon>
        <taxon>Pseudomonadati</taxon>
        <taxon>Pseudomonadota</taxon>
        <taxon>Gammaproteobacteria</taxon>
        <taxon>Thiotrichales</taxon>
        <taxon>Piscirickettsiaceae</taxon>
        <taxon>Methylophaga</taxon>
    </lineage>
</organism>
<evidence type="ECO:0000256" key="7">
    <source>
        <dbReference type="ARBA" id="ARBA00023136"/>
    </source>
</evidence>
<dbReference type="Proteomes" id="UP000012019">
    <property type="component" value="Unassembled WGS sequence"/>
</dbReference>
<dbReference type="RefSeq" id="WP_009725605.1">
    <property type="nucleotide sequence ID" value="NZ_APHR01000013.1"/>
</dbReference>
<evidence type="ECO:0000256" key="1">
    <source>
        <dbReference type="ARBA" id="ARBA00004651"/>
    </source>
</evidence>
<evidence type="ECO:0000313" key="9">
    <source>
        <dbReference type="EMBL" id="EMR13830.1"/>
    </source>
</evidence>
<keyword evidence="3" id="KW-0813">Transport</keyword>
<name>M7PIY1_9GAMM</name>
<keyword evidence="4" id="KW-1003">Cell membrane</keyword>
<reference evidence="9 10" key="1">
    <citation type="journal article" date="2013" name="Genome Announc.">
        <title>Draft Genome Sequence of Methylophaga lonarensis MPLT, a Haloalkaliphilic (Non-Methane-Utilizing) Methylotroph.</title>
        <authorList>
            <person name="Shetty S.A."/>
            <person name="Marathe N.P."/>
            <person name="Munot H."/>
            <person name="Antony C.P."/>
            <person name="Dhotre D.P."/>
            <person name="Murrell J.C."/>
            <person name="Shouche Y.S."/>
        </authorList>
    </citation>
    <scope>NUCLEOTIDE SEQUENCE [LARGE SCALE GENOMIC DNA]</scope>
    <source>
        <strain evidence="9 10">MPL</strain>
    </source>
</reference>
<evidence type="ECO:0000313" key="10">
    <source>
        <dbReference type="Proteomes" id="UP000012019"/>
    </source>
</evidence>
<feature type="transmembrane region" description="Helical" evidence="8">
    <location>
        <begin position="30"/>
        <end position="47"/>
    </location>
</feature>
<evidence type="ECO:0000256" key="2">
    <source>
        <dbReference type="ARBA" id="ARBA00009212"/>
    </source>
</evidence>
<dbReference type="PANTHER" id="PTHR34702:SF1">
    <property type="entry name" value="NA(+)_H(+) ANTIPORTER SUBUNIT F"/>
    <property type="match status" value="1"/>
</dbReference>
<dbReference type="PANTHER" id="PTHR34702">
    <property type="entry name" value="NA(+)/H(+) ANTIPORTER SUBUNIT F1"/>
    <property type="match status" value="1"/>
</dbReference>
<dbReference type="AlphaFoldDB" id="M7PIY1"/>
<keyword evidence="10" id="KW-1185">Reference proteome</keyword>
<evidence type="ECO:0000256" key="3">
    <source>
        <dbReference type="ARBA" id="ARBA00022448"/>
    </source>
</evidence>
<dbReference type="InterPro" id="IPR007208">
    <property type="entry name" value="MrpF/PhaF-like"/>
</dbReference>
<accession>M7PIY1</accession>
<dbReference type="GO" id="GO:0015385">
    <property type="term" value="F:sodium:proton antiporter activity"/>
    <property type="evidence" value="ECO:0007669"/>
    <property type="project" value="TreeGrafter"/>
</dbReference>
<dbReference type="EMBL" id="APHR01000013">
    <property type="protein sequence ID" value="EMR13830.1"/>
    <property type="molecule type" value="Genomic_DNA"/>
</dbReference>